<dbReference type="Pfam" id="PF01595">
    <property type="entry name" value="CNNM"/>
    <property type="match status" value="1"/>
</dbReference>
<evidence type="ECO:0000256" key="8">
    <source>
        <dbReference type="PROSITE-ProRule" id="PRU01193"/>
    </source>
</evidence>
<evidence type="ECO:0000256" key="9">
    <source>
        <dbReference type="SAM" id="Phobius"/>
    </source>
</evidence>
<gene>
    <name evidence="12" type="ORF">AELL_1092</name>
    <name evidence="13" type="ORF">CP962_07675</name>
</gene>
<dbReference type="EMBL" id="CP032097">
    <property type="protein sequence ID" value="AXX94762.1"/>
    <property type="molecule type" value="Genomic_DNA"/>
</dbReference>
<reference evidence="13 15" key="1">
    <citation type="submission" date="2017-09" db="EMBL/GenBank/DDBJ databases">
        <title>Genomics of the genus Arcobacter.</title>
        <authorList>
            <person name="Perez-Cataluna A."/>
            <person name="Figueras M.J."/>
            <person name="Salas-Masso N."/>
        </authorList>
    </citation>
    <scope>NUCLEOTIDE SEQUENCE [LARGE SCALE GENOMIC DNA]</scope>
    <source>
        <strain evidence="13 15">CECT 7837</strain>
    </source>
</reference>
<dbReference type="PANTHER" id="PTHR22777:SF4">
    <property type="entry name" value="UPF0053 PROTEIN SLL1254"/>
    <property type="match status" value="1"/>
</dbReference>
<dbReference type="Pfam" id="PF00571">
    <property type="entry name" value="CBS"/>
    <property type="match status" value="1"/>
</dbReference>
<evidence type="ECO:0000313" key="12">
    <source>
        <dbReference type="EMBL" id="AXX94762.1"/>
    </source>
</evidence>
<dbReference type="Proteomes" id="UP000262582">
    <property type="component" value="Chromosome"/>
</dbReference>
<keyword evidence="5 7" id="KW-0129">CBS domain</keyword>
<accession>A0A347U7D4</accession>
<reference evidence="12 14" key="2">
    <citation type="submission" date="2018-08" db="EMBL/GenBank/DDBJ databases">
        <title>Complete genome of the Arcobacter ellisii type strain LMG 26155.</title>
        <authorList>
            <person name="Miller W.G."/>
            <person name="Yee E."/>
            <person name="Bono J.L."/>
        </authorList>
    </citation>
    <scope>NUCLEOTIDE SEQUENCE [LARGE SCALE GENOMIC DNA]</scope>
    <source>
        <strain evidence="12 14">LMG 26155</strain>
    </source>
</reference>
<feature type="domain" description="CBS" evidence="10">
    <location>
        <begin position="262"/>
        <end position="324"/>
    </location>
</feature>
<evidence type="ECO:0000256" key="5">
    <source>
        <dbReference type="ARBA" id="ARBA00023122"/>
    </source>
</evidence>
<evidence type="ECO:0000256" key="3">
    <source>
        <dbReference type="ARBA" id="ARBA00022737"/>
    </source>
</evidence>
<dbReference type="CDD" id="cd04590">
    <property type="entry name" value="CBS_pair_CorC_HlyC_assoc"/>
    <property type="match status" value="1"/>
</dbReference>
<feature type="domain" description="CBS" evidence="10">
    <location>
        <begin position="201"/>
        <end position="261"/>
    </location>
</feature>
<evidence type="ECO:0000259" key="10">
    <source>
        <dbReference type="PROSITE" id="PS51371"/>
    </source>
</evidence>
<evidence type="ECO:0000256" key="6">
    <source>
        <dbReference type="ARBA" id="ARBA00023136"/>
    </source>
</evidence>
<dbReference type="InterPro" id="IPR002550">
    <property type="entry name" value="CNNM"/>
</dbReference>
<dbReference type="PROSITE" id="PS51371">
    <property type="entry name" value="CBS"/>
    <property type="match status" value="2"/>
</dbReference>
<evidence type="ECO:0000256" key="4">
    <source>
        <dbReference type="ARBA" id="ARBA00022989"/>
    </source>
</evidence>
<feature type="domain" description="CNNM transmembrane" evidence="11">
    <location>
        <begin position="1"/>
        <end position="183"/>
    </location>
</feature>
<dbReference type="SUPFAM" id="SSF54631">
    <property type="entry name" value="CBS-domain pair"/>
    <property type="match status" value="1"/>
</dbReference>
<dbReference type="InterPro" id="IPR044751">
    <property type="entry name" value="Ion_transp-like_CBS"/>
</dbReference>
<sequence length="362" mass="40812">MTLLFTYLFVALLVSFLCSVLEAVLLSSTSSYIESLSKKENPSNAVEMLKDLKSNIDKPISSILILNTFAHTMGAAGVGAQAQILFGQEMETLIAVLLTLAILYFSEIIPKTIGAVYWKKLLIPSAYLIKFFIKITYPLVWLSMFITNLISKGKKNESNFSRDEIMAAVTMGEKEGSILSKESALIENLFKLKNIKTHDIMTPRSVVFALKSSVTVEEAIEDDKMYIHSRIPVYDETIDDVIGVVFNQTILEESVEERDDTIIRDIMVPVHKISENVPVSSLIDQFVNRKTHLFIVEDNYGQTSGVVTLEDAIETLLGVEIVDEMDEVEDMQVLAKNRCKIQNKMFIDKKRIEKKLDLHKQA</sequence>
<feature type="transmembrane region" description="Helical" evidence="9">
    <location>
        <begin position="129"/>
        <end position="150"/>
    </location>
</feature>
<proteinExistence type="predicted"/>
<dbReference type="EMBL" id="NXIG01000006">
    <property type="protein sequence ID" value="RXI30638.1"/>
    <property type="molecule type" value="Genomic_DNA"/>
</dbReference>
<feature type="transmembrane region" description="Helical" evidence="9">
    <location>
        <begin position="92"/>
        <end position="109"/>
    </location>
</feature>
<keyword evidence="14" id="KW-1185">Reference proteome</keyword>
<evidence type="ECO:0000256" key="2">
    <source>
        <dbReference type="ARBA" id="ARBA00022692"/>
    </source>
</evidence>
<organism evidence="13 15">
    <name type="scientific">Arcobacter ellisii</name>
    <dbReference type="NCBI Taxonomy" id="913109"/>
    <lineage>
        <taxon>Bacteria</taxon>
        <taxon>Pseudomonadati</taxon>
        <taxon>Campylobacterota</taxon>
        <taxon>Epsilonproteobacteria</taxon>
        <taxon>Campylobacterales</taxon>
        <taxon>Arcobacteraceae</taxon>
        <taxon>Arcobacter</taxon>
    </lineage>
</organism>
<name>A0A347U7D4_9BACT</name>
<dbReference type="RefSeq" id="WP_118916973.1">
    <property type="nucleotide sequence ID" value="NZ_CP032097.1"/>
</dbReference>
<dbReference type="GO" id="GO:0005886">
    <property type="term" value="C:plasma membrane"/>
    <property type="evidence" value="ECO:0007669"/>
    <property type="project" value="TreeGrafter"/>
</dbReference>
<dbReference type="InterPro" id="IPR046342">
    <property type="entry name" value="CBS_dom_sf"/>
</dbReference>
<dbReference type="Proteomes" id="UP000290588">
    <property type="component" value="Unassembled WGS sequence"/>
</dbReference>
<dbReference type="OrthoDB" id="9798188at2"/>
<keyword evidence="6 8" id="KW-0472">Membrane</keyword>
<dbReference type="PANTHER" id="PTHR22777">
    <property type="entry name" value="HEMOLYSIN-RELATED"/>
    <property type="match status" value="1"/>
</dbReference>
<keyword evidence="3" id="KW-0677">Repeat</keyword>
<dbReference type="Gene3D" id="3.10.580.10">
    <property type="entry name" value="CBS-domain"/>
    <property type="match status" value="1"/>
</dbReference>
<evidence type="ECO:0000259" key="11">
    <source>
        <dbReference type="PROSITE" id="PS51846"/>
    </source>
</evidence>
<dbReference type="PROSITE" id="PS51846">
    <property type="entry name" value="CNNM"/>
    <property type="match status" value="1"/>
</dbReference>
<evidence type="ECO:0000256" key="1">
    <source>
        <dbReference type="ARBA" id="ARBA00004141"/>
    </source>
</evidence>
<feature type="transmembrane region" description="Helical" evidence="9">
    <location>
        <begin position="60"/>
        <end position="80"/>
    </location>
</feature>
<evidence type="ECO:0000313" key="14">
    <source>
        <dbReference type="Proteomes" id="UP000262582"/>
    </source>
</evidence>
<keyword evidence="2 8" id="KW-0812">Transmembrane</keyword>
<protein>
    <submittedName>
        <fullName evidence="12 13">Transporter</fullName>
    </submittedName>
</protein>
<dbReference type="InterPro" id="IPR000644">
    <property type="entry name" value="CBS_dom"/>
</dbReference>
<keyword evidence="4 8" id="KW-1133">Transmembrane helix</keyword>
<evidence type="ECO:0000313" key="13">
    <source>
        <dbReference type="EMBL" id="RXI30638.1"/>
    </source>
</evidence>
<comment type="subcellular location">
    <subcellularLocation>
        <location evidence="1">Membrane</location>
        <topology evidence="1">Multi-pass membrane protein</topology>
    </subcellularLocation>
</comment>
<dbReference type="AlphaFoldDB" id="A0A347U7D4"/>
<dbReference type="KEGG" id="aell:AELL_1092"/>
<evidence type="ECO:0000256" key="7">
    <source>
        <dbReference type="PROSITE-ProRule" id="PRU00703"/>
    </source>
</evidence>
<evidence type="ECO:0000313" key="15">
    <source>
        <dbReference type="Proteomes" id="UP000290588"/>
    </source>
</evidence>